<reference evidence="1 2" key="1">
    <citation type="submission" date="2014-04" db="EMBL/GenBank/DDBJ databases">
        <authorList>
            <consortium name="DOE Joint Genome Institute"/>
            <person name="Kuo A."/>
            <person name="Kohler A."/>
            <person name="Jargeat P."/>
            <person name="Nagy L.G."/>
            <person name="Floudas D."/>
            <person name="Copeland A."/>
            <person name="Barry K.W."/>
            <person name="Cichocki N."/>
            <person name="Veneault-Fourrey C."/>
            <person name="LaButti K."/>
            <person name="Lindquist E.A."/>
            <person name="Lipzen A."/>
            <person name="Lundell T."/>
            <person name="Morin E."/>
            <person name="Murat C."/>
            <person name="Sun H."/>
            <person name="Tunlid A."/>
            <person name="Henrissat B."/>
            <person name="Grigoriev I.V."/>
            <person name="Hibbett D.S."/>
            <person name="Martin F."/>
            <person name="Nordberg H.P."/>
            <person name="Cantor M.N."/>
            <person name="Hua S.X."/>
        </authorList>
    </citation>
    <scope>NUCLEOTIDE SEQUENCE [LARGE SCALE GENOMIC DNA]</scope>
    <source>
        <strain evidence="1 2">Ve08.2h10</strain>
    </source>
</reference>
<sequence length="66" mass="7266">QTLTVDVKHINSIVAMIPRRMTLMSGVEEDHFCTLSQPCLDVSVLGIAYNIFEDEGNRDAGGNVDE</sequence>
<dbReference type="AlphaFoldDB" id="A0A0D0DLU5"/>
<gene>
    <name evidence="1" type="ORF">PAXRUDRAFT_147508</name>
</gene>
<dbReference type="EMBL" id="KN825287">
    <property type="protein sequence ID" value="KIK92373.1"/>
    <property type="molecule type" value="Genomic_DNA"/>
</dbReference>
<protein>
    <submittedName>
        <fullName evidence="1">Uncharacterized protein</fullName>
    </submittedName>
</protein>
<dbReference type="OrthoDB" id="2669721at2759"/>
<name>A0A0D0DLU5_9AGAM</name>
<evidence type="ECO:0000313" key="1">
    <source>
        <dbReference type="EMBL" id="KIK92373.1"/>
    </source>
</evidence>
<organism evidence="1 2">
    <name type="scientific">Paxillus rubicundulus Ve08.2h10</name>
    <dbReference type="NCBI Taxonomy" id="930991"/>
    <lineage>
        <taxon>Eukaryota</taxon>
        <taxon>Fungi</taxon>
        <taxon>Dikarya</taxon>
        <taxon>Basidiomycota</taxon>
        <taxon>Agaricomycotina</taxon>
        <taxon>Agaricomycetes</taxon>
        <taxon>Agaricomycetidae</taxon>
        <taxon>Boletales</taxon>
        <taxon>Paxilineae</taxon>
        <taxon>Paxillaceae</taxon>
        <taxon>Paxillus</taxon>
    </lineage>
</organism>
<dbReference type="InParanoid" id="A0A0D0DLU5"/>
<reference evidence="2" key="2">
    <citation type="submission" date="2015-01" db="EMBL/GenBank/DDBJ databases">
        <title>Evolutionary Origins and Diversification of the Mycorrhizal Mutualists.</title>
        <authorList>
            <consortium name="DOE Joint Genome Institute"/>
            <consortium name="Mycorrhizal Genomics Consortium"/>
            <person name="Kohler A."/>
            <person name="Kuo A."/>
            <person name="Nagy L.G."/>
            <person name="Floudas D."/>
            <person name="Copeland A."/>
            <person name="Barry K.W."/>
            <person name="Cichocki N."/>
            <person name="Veneault-Fourrey C."/>
            <person name="LaButti K."/>
            <person name="Lindquist E.A."/>
            <person name="Lipzen A."/>
            <person name="Lundell T."/>
            <person name="Morin E."/>
            <person name="Murat C."/>
            <person name="Riley R."/>
            <person name="Ohm R."/>
            <person name="Sun H."/>
            <person name="Tunlid A."/>
            <person name="Henrissat B."/>
            <person name="Grigoriev I.V."/>
            <person name="Hibbett D.S."/>
            <person name="Martin F."/>
        </authorList>
    </citation>
    <scope>NUCLEOTIDE SEQUENCE [LARGE SCALE GENOMIC DNA]</scope>
    <source>
        <strain evidence="2">Ve08.2h10</strain>
    </source>
</reference>
<evidence type="ECO:0000313" key="2">
    <source>
        <dbReference type="Proteomes" id="UP000054538"/>
    </source>
</evidence>
<dbReference type="HOGENOM" id="CLU_2838199_0_0_1"/>
<feature type="non-terminal residue" evidence="1">
    <location>
        <position position="1"/>
    </location>
</feature>
<dbReference type="Proteomes" id="UP000054538">
    <property type="component" value="Unassembled WGS sequence"/>
</dbReference>
<proteinExistence type="predicted"/>
<accession>A0A0D0DLU5</accession>
<keyword evidence="2" id="KW-1185">Reference proteome</keyword>